<evidence type="ECO:0000256" key="3">
    <source>
        <dbReference type="ARBA" id="ARBA00023015"/>
    </source>
</evidence>
<dbReference type="InterPro" id="IPR036388">
    <property type="entry name" value="WH-like_DNA-bd_sf"/>
</dbReference>
<keyword evidence="3" id="KW-0805">Transcription regulation</keyword>
<keyword evidence="5" id="KW-0804">Transcription</keyword>
<dbReference type="PANTHER" id="PTHR46577">
    <property type="entry name" value="HTH-TYPE TRANSCRIPTIONAL REGULATORY PROTEIN GABR"/>
    <property type="match status" value="1"/>
</dbReference>
<evidence type="ECO:0000256" key="1">
    <source>
        <dbReference type="ARBA" id="ARBA00005384"/>
    </source>
</evidence>
<keyword evidence="2" id="KW-0663">Pyridoxal phosphate</keyword>
<dbReference type="CDD" id="cd00609">
    <property type="entry name" value="AAT_like"/>
    <property type="match status" value="1"/>
</dbReference>
<evidence type="ECO:0000313" key="8">
    <source>
        <dbReference type="Proteomes" id="UP000604001"/>
    </source>
</evidence>
<keyword evidence="7" id="KW-0808">Transferase</keyword>
<dbReference type="InterPro" id="IPR036390">
    <property type="entry name" value="WH_DNA-bd_sf"/>
</dbReference>
<evidence type="ECO:0000313" key="7">
    <source>
        <dbReference type="EMBL" id="MBC2962224.1"/>
    </source>
</evidence>
<dbReference type="RefSeq" id="WP_186347406.1">
    <property type="nucleotide sequence ID" value="NZ_BMMR01000001.1"/>
</dbReference>
<dbReference type="Pfam" id="PF00155">
    <property type="entry name" value="Aminotran_1_2"/>
    <property type="match status" value="1"/>
</dbReference>
<dbReference type="InterPro" id="IPR015424">
    <property type="entry name" value="PyrdxlP-dep_Trfase"/>
</dbReference>
<dbReference type="PRINTS" id="PR00035">
    <property type="entry name" value="HTHGNTR"/>
</dbReference>
<dbReference type="PROSITE" id="PS50949">
    <property type="entry name" value="HTH_GNTR"/>
    <property type="match status" value="1"/>
</dbReference>
<name>A0ABR6UCP6_9ACTN</name>
<dbReference type="InterPro" id="IPR015421">
    <property type="entry name" value="PyrdxlP-dep_Trfase_major"/>
</dbReference>
<dbReference type="EMBL" id="JACMYC010000018">
    <property type="protein sequence ID" value="MBC2962224.1"/>
    <property type="molecule type" value="Genomic_DNA"/>
</dbReference>
<dbReference type="Proteomes" id="UP000604001">
    <property type="component" value="Unassembled WGS sequence"/>
</dbReference>
<dbReference type="GO" id="GO:0008483">
    <property type="term" value="F:transaminase activity"/>
    <property type="evidence" value="ECO:0007669"/>
    <property type="project" value="UniProtKB-KW"/>
</dbReference>
<dbReference type="InterPro" id="IPR000524">
    <property type="entry name" value="Tscrpt_reg_HTH_GntR"/>
</dbReference>
<dbReference type="SMART" id="SM00345">
    <property type="entry name" value="HTH_GNTR"/>
    <property type="match status" value="1"/>
</dbReference>
<evidence type="ECO:0000256" key="2">
    <source>
        <dbReference type="ARBA" id="ARBA00022898"/>
    </source>
</evidence>
<gene>
    <name evidence="7" type="ORF">H7344_18185</name>
</gene>
<comment type="similarity">
    <text evidence="1">In the C-terminal section; belongs to the class-I pyridoxal-phosphate-dependent aminotransferase family.</text>
</comment>
<feature type="domain" description="HTH gntR-type" evidence="6">
    <location>
        <begin position="20"/>
        <end position="88"/>
    </location>
</feature>
<dbReference type="SUPFAM" id="SSF46785">
    <property type="entry name" value="Winged helix' DNA-binding domain"/>
    <property type="match status" value="1"/>
</dbReference>
<dbReference type="SUPFAM" id="SSF53383">
    <property type="entry name" value="PLP-dependent transferases"/>
    <property type="match status" value="1"/>
</dbReference>
<proteinExistence type="inferred from homology"/>
<dbReference type="CDD" id="cd07377">
    <property type="entry name" value="WHTH_GntR"/>
    <property type="match status" value="1"/>
</dbReference>
<dbReference type="Pfam" id="PF00392">
    <property type="entry name" value="GntR"/>
    <property type="match status" value="1"/>
</dbReference>
<protein>
    <submittedName>
        <fullName evidence="7">PLP-dependent aminotransferase family protein</fullName>
    </submittedName>
</protein>
<dbReference type="InterPro" id="IPR004839">
    <property type="entry name" value="Aminotransferase_I/II_large"/>
</dbReference>
<reference evidence="7 8" key="1">
    <citation type="submission" date="2020-08" db="EMBL/GenBank/DDBJ databases">
        <title>novel species in genus Nocardioides.</title>
        <authorList>
            <person name="Zhang G."/>
        </authorList>
    </citation>
    <scope>NUCLEOTIDE SEQUENCE [LARGE SCALE GENOMIC DNA]</scope>
    <source>
        <strain evidence="7 8">SC8A-24</strain>
    </source>
</reference>
<keyword evidence="4" id="KW-0238">DNA-binding</keyword>
<evidence type="ECO:0000256" key="4">
    <source>
        <dbReference type="ARBA" id="ARBA00023125"/>
    </source>
</evidence>
<comment type="caution">
    <text evidence="7">The sequence shown here is derived from an EMBL/GenBank/DDBJ whole genome shotgun (WGS) entry which is preliminary data.</text>
</comment>
<dbReference type="Gene3D" id="1.10.10.10">
    <property type="entry name" value="Winged helix-like DNA-binding domain superfamily/Winged helix DNA-binding domain"/>
    <property type="match status" value="1"/>
</dbReference>
<dbReference type="PANTHER" id="PTHR46577:SF1">
    <property type="entry name" value="HTH-TYPE TRANSCRIPTIONAL REGULATORY PROTEIN GABR"/>
    <property type="match status" value="1"/>
</dbReference>
<dbReference type="InterPro" id="IPR051446">
    <property type="entry name" value="HTH_trans_reg/aminotransferase"/>
</dbReference>
<evidence type="ECO:0000259" key="6">
    <source>
        <dbReference type="PROSITE" id="PS50949"/>
    </source>
</evidence>
<accession>A0ABR6UCP6</accession>
<keyword evidence="8" id="KW-1185">Reference proteome</keyword>
<organism evidence="7 8">
    <name type="scientific">Nocardioides deserti</name>
    <dbReference type="NCBI Taxonomy" id="1588644"/>
    <lineage>
        <taxon>Bacteria</taxon>
        <taxon>Bacillati</taxon>
        <taxon>Actinomycetota</taxon>
        <taxon>Actinomycetes</taxon>
        <taxon>Propionibacteriales</taxon>
        <taxon>Nocardioidaceae</taxon>
        <taxon>Nocardioides</taxon>
    </lineage>
</organism>
<dbReference type="Gene3D" id="3.40.640.10">
    <property type="entry name" value="Type I PLP-dependent aspartate aminotransferase-like (Major domain)"/>
    <property type="match status" value="1"/>
</dbReference>
<keyword evidence="7" id="KW-0032">Aminotransferase</keyword>
<sequence>MQQSVSAARVASLVDGFSRSPAYAGLAEALTLLIGDGRVPLGTRLPSERELTEVLGVSRTTVTRAYAALCESGYAEARQGAGTFTRVPGGRARSHDRALLPRPGDDTAIDLNCAAATAPAGLAAAYADAAADLPAYLGGHGYFPAGLPGLQAAIAATYEARGLPTDPAQVMVTPGALSAAGIVAAAFAGRGQRVLVESPVYPNATQALRRTGARLVEAPVDPDGWDLDAVGAVLRQTRPGLAYLVPDFQNPTGHLMSDAQREQYAAHLRRAGTVAVVDEAHQALALDGQEMPRPFAAHAPGTITIGSASKSFWGGLRLGWIRAPHERMADLTDARVAMDLGAPVLEQLVLARLLADGPVLPDHVSRLREQRDALAGALAEHLPDWRFRLPGGGLAVWCELPRPLATAVTAEAEQQGVIVAPGPVFAVSGGLDRFVRVPWTRPAEELEEAVRRLASAWAVVRERPAGAARRRTGRVMVA</sequence>
<evidence type="ECO:0000256" key="5">
    <source>
        <dbReference type="ARBA" id="ARBA00023163"/>
    </source>
</evidence>